<evidence type="ECO:0000313" key="3">
    <source>
        <dbReference type="Proteomes" id="UP000659124"/>
    </source>
</evidence>
<dbReference type="Gene3D" id="2.180.10.10">
    <property type="entry name" value="RHS repeat-associated core"/>
    <property type="match status" value="1"/>
</dbReference>
<comment type="caution">
    <text evidence="2">The sequence shown here is derived from an EMBL/GenBank/DDBJ whole genome shotgun (WGS) entry which is preliminary data.</text>
</comment>
<gene>
    <name evidence="2" type="ORF">ICL07_08975</name>
</gene>
<dbReference type="EMBL" id="JACVFC010000001">
    <property type="protein sequence ID" value="MBC9930503.1"/>
    <property type="molecule type" value="Genomic_DNA"/>
</dbReference>
<dbReference type="InterPro" id="IPR006530">
    <property type="entry name" value="YD"/>
</dbReference>
<organism evidence="2 3">
    <name type="scientific">Chitinophaga qingshengii</name>
    <dbReference type="NCBI Taxonomy" id="1569794"/>
    <lineage>
        <taxon>Bacteria</taxon>
        <taxon>Pseudomonadati</taxon>
        <taxon>Bacteroidota</taxon>
        <taxon>Chitinophagia</taxon>
        <taxon>Chitinophagales</taxon>
        <taxon>Chitinophagaceae</taxon>
        <taxon>Chitinophaga</taxon>
    </lineage>
</organism>
<keyword evidence="3" id="KW-1185">Reference proteome</keyword>
<dbReference type="NCBIfam" id="TIGR01643">
    <property type="entry name" value="YD_repeat_2x"/>
    <property type="match status" value="1"/>
</dbReference>
<accession>A0ABR7TJ27</accession>
<reference evidence="2 3" key="1">
    <citation type="submission" date="2020-09" db="EMBL/GenBank/DDBJ databases">
        <title>Genome sequences of type strains of Chitinophaga qingshengii and Chitinophaga varians.</title>
        <authorList>
            <person name="Kittiwongwattana C."/>
        </authorList>
    </citation>
    <scope>NUCLEOTIDE SEQUENCE [LARGE SCALE GENOMIC DNA]</scope>
    <source>
        <strain evidence="2 3">JCM 30026</strain>
    </source>
</reference>
<evidence type="ECO:0000313" key="2">
    <source>
        <dbReference type="EMBL" id="MBC9930503.1"/>
    </source>
</evidence>
<dbReference type="Proteomes" id="UP000659124">
    <property type="component" value="Unassembled WGS sequence"/>
</dbReference>
<feature type="signal peptide" evidence="1">
    <location>
        <begin position="1"/>
        <end position="26"/>
    </location>
</feature>
<feature type="chain" id="PRO_5046895716" evidence="1">
    <location>
        <begin position="27"/>
        <end position="1096"/>
    </location>
</feature>
<proteinExistence type="predicted"/>
<dbReference type="RefSeq" id="WP_188087572.1">
    <property type="nucleotide sequence ID" value="NZ_JACVFC010000001.1"/>
</dbReference>
<name>A0ABR7TJ27_9BACT</name>
<protein>
    <submittedName>
        <fullName evidence="2">RHS repeat protein</fullName>
    </submittedName>
</protein>
<sequence>MRPLPLFSFRHLFYCLTFIFFLSASGQDQNGNSPYNIIPPSPAAAAIDKFALVPVGYYTGVPNISIPIFNYSIPRLNYNMGIDLSYHSGGIKVDEMPSNVGIGWALNAGGSINRAVVGLPDDYPVVGFMYAPPFDQTQQKLEKYTAGQEDGEPDIFTYNFNGISGKFYVGKRTNSVNQIIQANRSGIRIEFLPDGTSPDNGAIQGFMITNTDGVKYVFDAKETAYTFYTHLRQVNYTSTWHLSKVILPVPNLTIQYEYQGYDFNYVAGKSETRDYLLSQPRTDVKLPPDETFNTSSSIVSIFAKRISRIILPGNRDIRFVYGLNRTDLPGDSQLDSIIYDTRNNRGIKLNYDYSVGHRLTLSGAQEFAGNQRKPAYVFAYNPNLPERLSFSQDHWGYYNAKLNVTLVPKLEDFEKSAFLGSRSGVPPFNALRSGDRSPDSVAALAGLLNQITYPTGGTINFEYESNRISDTIMRRYFRSKPMYTFLNGMEATQSRVFTLYNNKKIQSLNFDFTFSDYPYGIETRFTFTFAIKSLDDSKTYATSMFDYSATHGKTVVRNNLLEMPAGDYKITWTTNYPGQLDDPFSFALRWNEIVPDSLIATSFVTGGCRIKKIDLRDGITNIVQSRSFKYVGEDGILSSGVAGNIPGYSRTYRVARLITVIDGDKTWVVPTEATYLSRSSYPNQTMLYTSGSPVGYKRVEEILPSGKNVYKYTTFADVETGSFVETQFPYPPTYPRDWALGLLKKGETYDTNGKLVKKSINYYQTFSTGSDVGTLDAVKAGQSEFAYTDDMRLPGDEKFLYFEYPTPMGCSLQDSTIQTLYTTTGDSIVTRTHYTYEPMFNWKHYQPLAIAEENSTGWKKTYLTYATDYAAGTAFIDSMVRRNIITAPIEKVEMHDNQVTSGSVTHYNPSYPGMPAQTYRLETNQGIPYNGFKFSNQLPGTLPDDNKAAFSKDARYQLENIITTGDNAGTIKSVQKNHDVPVSYLWGYQQQFPVARITGATYEQAVALVDLNILNNPSNDQQLRNELNKIRLGLNNSAIVNTYTYDPLIGVTSETDASGKTVFYEYDAFGRLRLVKDLQGKIVKQFDYQYQVPPTQ</sequence>
<keyword evidence="1" id="KW-0732">Signal</keyword>
<evidence type="ECO:0000256" key="1">
    <source>
        <dbReference type="SAM" id="SignalP"/>
    </source>
</evidence>